<dbReference type="GO" id="GO:0003677">
    <property type="term" value="F:DNA binding"/>
    <property type="evidence" value="ECO:0007669"/>
    <property type="project" value="UniProtKB-KW"/>
</dbReference>
<dbReference type="AlphaFoldDB" id="A0A841C4Y1"/>
<reference evidence="1 2" key="1">
    <citation type="submission" date="2020-08" db="EMBL/GenBank/DDBJ databases">
        <title>Genomic Encyclopedia of Type Strains, Phase IV (KMG-IV): sequencing the most valuable type-strain genomes for metagenomic binning, comparative biology and taxonomic classification.</title>
        <authorList>
            <person name="Goeker M."/>
        </authorList>
    </citation>
    <scope>NUCLEOTIDE SEQUENCE [LARGE SCALE GENOMIC DNA]</scope>
    <source>
        <strain evidence="1 2">DSM 14925</strain>
    </source>
</reference>
<keyword evidence="2" id="KW-1185">Reference proteome</keyword>
<sequence length="55" mass="6170">MNIKKIGLSSGTLIVCEEAGILCPERDENSYRSYSQADISRIFLSRVCVNLIYLS</sequence>
<dbReference type="InterPro" id="IPR009061">
    <property type="entry name" value="DNA-bd_dom_put_sf"/>
</dbReference>
<dbReference type="SUPFAM" id="SSF46955">
    <property type="entry name" value="Putative DNA-binding domain"/>
    <property type="match status" value="1"/>
</dbReference>
<name>A0A841C4Y1_9LACT</name>
<evidence type="ECO:0000313" key="1">
    <source>
        <dbReference type="EMBL" id="MBB5887327.1"/>
    </source>
</evidence>
<protein>
    <submittedName>
        <fullName evidence="1">DNA-binding transcriptional MerR regulator</fullName>
    </submittedName>
</protein>
<gene>
    <name evidence="1" type="ORF">HNQ37_000197</name>
</gene>
<organism evidence="1 2">
    <name type="scientific">Lactovum miscens</name>
    <dbReference type="NCBI Taxonomy" id="190387"/>
    <lineage>
        <taxon>Bacteria</taxon>
        <taxon>Bacillati</taxon>
        <taxon>Bacillota</taxon>
        <taxon>Bacilli</taxon>
        <taxon>Lactobacillales</taxon>
        <taxon>Streptococcaceae</taxon>
        <taxon>Lactovum</taxon>
    </lineage>
</organism>
<dbReference type="EMBL" id="JACHHV010000002">
    <property type="protein sequence ID" value="MBB5887327.1"/>
    <property type="molecule type" value="Genomic_DNA"/>
</dbReference>
<dbReference type="Proteomes" id="UP000562464">
    <property type="component" value="Unassembled WGS sequence"/>
</dbReference>
<accession>A0A841C4Y1</accession>
<dbReference type="Gene3D" id="1.10.1660.10">
    <property type="match status" value="1"/>
</dbReference>
<dbReference type="RefSeq" id="WP_331035389.1">
    <property type="nucleotide sequence ID" value="NZ_DASWOY010000013.1"/>
</dbReference>
<proteinExistence type="predicted"/>
<dbReference type="CDD" id="cd00592">
    <property type="entry name" value="HTH_MerR-like"/>
    <property type="match status" value="1"/>
</dbReference>
<keyword evidence="1" id="KW-0238">DNA-binding</keyword>
<evidence type="ECO:0000313" key="2">
    <source>
        <dbReference type="Proteomes" id="UP000562464"/>
    </source>
</evidence>
<comment type="caution">
    <text evidence="1">The sequence shown here is derived from an EMBL/GenBank/DDBJ whole genome shotgun (WGS) entry which is preliminary data.</text>
</comment>